<reference evidence="3" key="1">
    <citation type="submission" date="2023-01" db="EMBL/GenBank/DDBJ databases">
        <title>The genome sequence of Kordiimonadaceae bacterium 6D33.</title>
        <authorList>
            <person name="Liu Y."/>
        </authorList>
    </citation>
    <scope>NUCLEOTIDE SEQUENCE</scope>
    <source>
        <strain evidence="3">6D33</strain>
    </source>
</reference>
<protein>
    <submittedName>
        <fullName evidence="3">DUF6468 domain-containing protein</fullName>
    </submittedName>
</protein>
<dbReference type="RefSeq" id="WP_289502544.1">
    <property type="nucleotide sequence ID" value="NZ_CP116805.1"/>
</dbReference>
<evidence type="ECO:0000313" key="3">
    <source>
        <dbReference type="EMBL" id="WCL53032.1"/>
    </source>
</evidence>
<sequence>MAGLIVDGVLALLLVLAIVSCWVVYARLGTIREGQAELKALTDRLNNAVVDAQRGIANLKHSAQEMEGKLGGEVRKARALSDELKLITEAGNNLADRIERGLTGGNTQSASAPQAVPAEEPEKAAGSRQQKEILAALREAR</sequence>
<evidence type="ECO:0000313" key="4">
    <source>
        <dbReference type="Proteomes" id="UP001217500"/>
    </source>
</evidence>
<keyword evidence="4" id="KW-1185">Reference proteome</keyword>
<feature type="region of interest" description="Disordered" evidence="1">
    <location>
        <begin position="99"/>
        <end position="130"/>
    </location>
</feature>
<dbReference type="InterPro" id="IPR045531">
    <property type="entry name" value="DUF6468"/>
</dbReference>
<accession>A0AAE9XN03</accession>
<dbReference type="KEGG" id="gso:PH603_10825"/>
<evidence type="ECO:0000256" key="1">
    <source>
        <dbReference type="SAM" id="MobiDB-lite"/>
    </source>
</evidence>
<dbReference type="Proteomes" id="UP001217500">
    <property type="component" value="Chromosome"/>
</dbReference>
<feature type="domain" description="DUF6468" evidence="2">
    <location>
        <begin position="32"/>
        <end position="102"/>
    </location>
</feature>
<feature type="compositionally biased region" description="Basic and acidic residues" evidence="1">
    <location>
        <begin position="120"/>
        <end position="130"/>
    </location>
</feature>
<name>A0AAE9XN03_9PROT</name>
<gene>
    <name evidence="3" type="ORF">PH603_10825</name>
</gene>
<evidence type="ECO:0000259" key="2">
    <source>
        <dbReference type="Pfam" id="PF20072"/>
    </source>
</evidence>
<dbReference type="EMBL" id="CP116805">
    <property type="protein sequence ID" value="WCL53032.1"/>
    <property type="molecule type" value="Genomic_DNA"/>
</dbReference>
<dbReference type="Pfam" id="PF20072">
    <property type="entry name" value="DUF6468"/>
    <property type="match status" value="1"/>
</dbReference>
<dbReference type="AlphaFoldDB" id="A0AAE9XN03"/>
<organism evidence="3 4">
    <name type="scientific">Gimibacter soli</name>
    <dbReference type="NCBI Taxonomy" id="3024400"/>
    <lineage>
        <taxon>Bacteria</taxon>
        <taxon>Pseudomonadati</taxon>
        <taxon>Pseudomonadota</taxon>
        <taxon>Alphaproteobacteria</taxon>
        <taxon>Kordiimonadales</taxon>
        <taxon>Temperatibacteraceae</taxon>
        <taxon>Gimibacter</taxon>
    </lineage>
</organism>
<proteinExistence type="predicted"/>